<name>A0A9E7N2G5_9CAUD</name>
<keyword evidence="2" id="KW-1185">Reference proteome</keyword>
<protein>
    <submittedName>
        <fullName evidence="1">Uncharacterized protein</fullName>
    </submittedName>
</protein>
<dbReference type="Proteomes" id="UP001056634">
    <property type="component" value="Segment"/>
</dbReference>
<dbReference type="EMBL" id="ON529851">
    <property type="protein sequence ID" value="UTC28661.1"/>
    <property type="molecule type" value="Genomic_DNA"/>
</dbReference>
<accession>A0A9E7N2G5</accession>
<organism evidence="1 2">
    <name type="scientific">Brevundimonas phage vB_BpoS-Marchewka</name>
    <dbReference type="NCBI Taxonomy" id="2948604"/>
    <lineage>
        <taxon>Viruses</taxon>
        <taxon>Duplodnaviria</taxon>
        <taxon>Heunggongvirae</taxon>
        <taxon>Uroviricota</taxon>
        <taxon>Caudoviricetes</taxon>
        <taxon>Jeanschmidtviridae</taxon>
        <taxon>Marchewkavirus</taxon>
        <taxon>Marchewkavirus marchewka</taxon>
    </lineage>
</organism>
<gene>
    <name evidence="1" type="ORF">MARCHEWKA_01480</name>
</gene>
<evidence type="ECO:0000313" key="1">
    <source>
        <dbReference type="EMBL" id="UTC28661.1"/>
    </source>
</evidence>
<evidence type="ECO:0000313" key="2">
    <source>
        <dbReference type="Proteomes" id="UP001056634"/>
    </source>
</evidence>
<reference evidence="1" key="1">
    <citation type="submission" date="2022-04" db="EMBL/GenBank/DDBJ databases">
        <authorList>
            <person name="Friedrich I."/>
            <person name="Schneider D."/>
            <person name="Poehlein A."/>
            <person name="Hertel R."/>
            <person name="Daniel R."/>
        </authorList>
    </citation>
    <scope>NUCLEOTIDE SEQUENCE</scope>
</reference>
<sequence length="54" mass="5895">MRAPAYVTTAACPDGTYYGAAWNGDDTLIAMSNPLPTRGAARRWALKQLPRKEV</sequence>
<proteinExistence type="predicted"/>